<dbReference type="AlphaFoldDB" id="A0A1G2BTB4"/>
<keyword evidence="3" id="KW-0472">Membrane</keyword>
<evidence type="ECO:0000259" key="4">
    <source>
        <dbReference type="Pfam" id="PF04536"/>
    </source>
</evidence>
<feature type="coiled-coil region" evidence="1">
    <location>
        <begin position="522"/>
        <end position="624"/>
    </location>
</feature>
<feature type="transmembrane region" description="Helical" evidence="3">
    <location>
        <begin position="175"/>
        <end position="196"/>
    </location>
</feature>
<dbReference type="Proteomes" id="UP000177349">
    <property type="component" value="Unassembled WGS sequence"/>
</dbReference>
<evidence type="ECO:0000256" key="1">
    <source>
        <dbReference type="SAM" id="Coils"/>
    </source>
</evidence>
<feature type="compositionally biased region" description="Low complexity" evidence="2">
    <location>
        <begin position="711"/>
        <end position="742"/>
    </location>
</feature>
<accession>A0A1G2BTB4</accession>
<comment type="caution">
    <text evidence="5">The sequence shown here is derived from an EMBL/GenBank/DDBJ whole genome shotgun (WGS) entry which is preliminary data.</text>
</comment>
<feature type="compositionally biased region" description="Gly residues" evidence="2">
    <location>
        <begin position="743"/>
        <end position="757"/>
    </location>
</feature>
<reference evidence="5 6" key="1">
    <citation type="journal article" date="2016" name="Nat. Commun.">
        <title>Thousands of microbial genomes shed light on interconnected biogeochemical processes in an aquifer system.</title>
        <authorList>
            <person name="Anantharaman K."/>
            <person name="Brown C.T."/>
            <person name="Hug L.A."/>
            <person name="Sharon I."/>
            <person name="Castelle C.J."/>
            <person name="Probst A.J."/>
            <person name="Thomas B.C."/>
            <person name="Singh A."/>
            <person name="Wilkins M.J."/>
            <person name="Karaoz U."/>
            <person name="Brodie E.L."/>
            <person name="Williams K.H."/>
            <person name="Hubbard S.S."/>
            <person name="Banfield J.F."/>
        </authorList>
    </citation>
    <scope>NUCLEOTIDE SEQUENCE [LARGE SCALE GENOMIC DNA]</scope>
</reference>
<proteinExistence type="predicted"/>
<protein>
    <recommendedName>
        <fullName evidence="4">TPM domain-containing protein</fullName>
    </recommendedName>
</protein>
<evidence type="ECO:0000313" key="5">
    <source>
        <dbReference type="EMBL" id="OGY92374.1"/>
    </source>
</evidence>
<evidence type="ECO:0000256" key="3">
    <source>
        <dbReference type="SAM" id="Phobius"/>
    </source>
</evidence>
<dbReference type="Gene3D" id="3.10.310.50">
    <property type="match status" value="1"/>
</dbReference>
<dbReference type="Pfam" id="PF04536">
    <property type="entry name" value="TPM_phosphatase"/>
    <property type="match status" value="1"/>
</dbReference>
<dbReference type="InterPro" id="IPR007621">
    <property type="entry name" value="TPM_dom"/>
</dbReference>
<organism evidence="5 6">
    <name type="scientific">Candidatus Komeilibacteria bacterium RIFCSPLOWO2_01_FULL_53_11</name>
    <dbReference type="NCBI Taxonomy" id="1798552"/>
    <lineage>
        <taxon>Bacteria</taxon>
        <taxon>Candidatus Komeiliibacteriota</taxon>
    </lineage>
</organism>
<evidence type="ECO:0000256" key="2">
    <source>
        <dbReference type="SAM" id="MobiDB-lite"/>
    </source>
</evidence>
<keyword evidence="3" id="KW-1133">Transmembrane helix</keyword>
<name>A0A1G2BTB4_9BACT</name>
<dbReference type="EMBL" id="MHKN01000018">
    <property type="protein sequence ID" value="OGY92374.1"/>
    <property type="molecule type" value="Genomic_DNA"/>
</dbReference>
<evidence type="ECO:0000313" key="6">
    <source>
        <dbReference type="Proteomes" id="UP000177349"/>
    </source>
</evidence>
<feature type="domain" description="TPM" evidence="4">
    <location>
        <begin position="9"/>
        <end position="134"/>
    </location>
</feature>
<keyword evidence="1" id="KW-0175">Coiled coil</keyword>
<sequence length="757" mass="82177">MGQDCEALVVDETGLIGGQATAVQKAAQELVNDGADVRVWLIKSFGRAGNLDIYKEDAQRRCRSWQAPDGDLKNNMIVVMVSVGDKKAGIYGGSLWYEEFGSETDNIRMEEMGPRFREDDWAGGLAAALRRIHQLIANYKARSTGAPAVAQAPPVHSAPPAPPVVIQTEPTDFTGLWFVLFVALALGALIAGIMFFMRQAERRAKREKAQQRAKIAKQGCVSLSTATGSDFPVFVARVKSICSRASNEDGKPILEKLEQLTRDRGNAVIKFGQLETSAGDPDREGLDVGAYDAMAEAYEGASSDFTKVKSSMEAIDRDTKSLLTLIEQLPSEIEQATEFLTTAITEINAVGDQGYKVQAMRSMHESASQRLSGALSACTQKKFKEGRRFCQEAVDYARTATQAAKQLPATKADVDQKLDSALADLRELDERGLVLAGEAFERISEAYNEACWKPVRGNGTEAENRLDRAQETHAEAVKLASMDQQDWTKATELIGDVTRLIDEARSLLRSIHELDKHLAQAKADATSEISEARADIQKAEQFIVTHDDDVREELETQLADAQASLKEAESELSQQKPNYLEVVRIARKANESADRILAEARSEHEAAERLRERAARSIRSAERSVSACKEYLEDHSSDVGSIAASLGEVVSLLGRVRSGRTLEEQISLAAAAQQKADAVLKRAQVAVEEEESARRRRAAARRASHDSWGTRSSGSVFSGSGSSRGSFGSSGSFGSRGSFGSSGSIGGGRSFGKSGGW</sequence>
<feature type="region of interest" description="Disordered" evidence="2">
    <location>
        <begin position="686"/>
        <end position="757"/>
    </location>
</feature>
<keyword evidence="3" id="KW-0812">Transmembrane</keyword>
<gene>
    <name evidence="5" type="ORF">A3B31_03400</name>
</gene>